<comment type="catalytic activity">
    <reaction evidence="7">
        <text>a secondary alcohol + NAD(+) = a ketone + NADH + H(+)</text>
        <dbReference type="Rhea" id="RHEA:10740"/>
        <dbReference type="ChEBI" id="CHEBI:15378"/>
        <dbReference type="ChEBI" id="CHEBI:17087"/>
        <dbReference type="ChEBI" id="CHEBI:35681"/>
        <dbReference type="ChEBI" id="CHEBI:57540"/>
        <dbReference type="ChEBI" id="CHEBI:57945"/>
        <dbReference type="EC" id="1.1.1.1"/>
    </reaction>
</comment>
<dbReference type="InterPro" id="IPR011032">
    <property type="entry name" value="GroES-like_sf"/>
</dbReference>
<evidence type="ECO:0000256" key="1">
    <source>
        <dbReference type="ARBA" id="ARBA00001947"/>
    </source>
</evidence>
<dbReference type="PANTHER" id="PTHR42940">
    <property type="entry name" value="ALCOHOL DEHYDROGENASE 1-RELATED"/>
    <property type="match status" value="1"/>
</dbReference>
<sequence>MTQSKNINVNFARIPTTMRAWKVMNQGPIDSDPSPLQLVTTDVLPPHTGEILVRVLTCGVCRTDLHVTEGDLLEHKKHVTPGHEIIGEVCACGPETGRFQLGQRVGIPWLRHTCGKCNFCRSGHENLCPNSKYTGWDHDGGYAEYTTVDEAFAYKIPDSFESTTAAPLLCAGIIGYHAYVKANVPAGGTLGLYGFGGSAHIIAELALKQGIKVHVLTRGENAQKLALKLGASSAAGAYDQPPKQLDSAIIFAPAGAIIPKALEGLKSGGTLALAGIHMTDVPPLNYQQHLFHEKMITSVESNTRKNGEEFLRLASRLKIHPETRQYSLKQAREALRYLAIGDVKGAGVLKIAAD</sequence>
<evidence type="ECO:0000256" key="4">
    <source>
        <dbReference type="ARBA" id="ARBA00022723"/>
    </source>
</evidence>
<gene>
    <name evidence="10" type="ORF">LAC1533_0118</name>
</gene>
<comment type="cofactor">
    <cofactor evidence="1">
        <name>Zn(2+)</name>
        <dbReference type="ChEBI" id="CHEBI:29105"/>
    </cofactor>
</comment>
<dbReference type="Proteomes" id="UP000190935">
    <property type="component" value="Chromosome I"/>
</dbReference>
<keyword evidence="4" id="KW-0479">Metal-binding</keyword>
<evidence type="ECO:0000256" key="2">
    <source>
        <dbReference type="ARBA" id="ARBA00008072"/>
    </source>
</evidence>
<feature type="domain" description="Enoyl reductase (ER)" evidence="9">
    <location>
        <begin position="31"/>
        <end position="349"/>
    </location>
</feature>
<dbReference type="Gene3D" id="3.90.180.10">
    <property type="entry name" value="Medium-chain alcohol dehydrogenases, catalytic domain"/>
    <property type="match status" value="1"/>
</dbReference>
<dbReference type="RefSeq" id="WP_079578371.1">
    <property type="nucleotide sequence ID" value="NZ_LT630287.1"/>
</dbReference>
<evidence type="ECO:0000313" key="10">
    <source>
        <dbReference type="EMBL" id="SFV39538.1"/>
    </source>
</evidence>
<name>A0A1K1KL04_9LACO</name>
<dbReference type="EMBL" id="LT630287">
    <property type="protein sequence ID" value="SFV39538.1"/>
    <property type="molecule type" value="Genomic_DNA"/>
</dbReference>
<dbReference type="SUPFAM" id="SSF51735">
    <property type="entry name" value="NAD(P)-binding Rossmann-fold domains"/>
    <property type="match status" value="1"/>
</dbReference>
<evidence type="ECO:0000313" key="11">
    <source>
        <dbReference type="Proteomes" id="UP000190935"/>
    </source>
</evidence>
<dbReference type="SMART" id="SM00829">
    <property type="entry name" value="PKS_ER"/>
    <property type="match status" value="1"/>
</dbReference>
<proteinExistence type="inferred from homology"/>
<dbReference type="GeneID" id="95348222"/>
<dbReference type="GO" id="GO:0004022">
    <property type="term" value="F:alcohol dehydrogenase (NAD+) activity"/>
    <property type="evidence" value="ECO:0007669"/>
    <property type="project" value="UniProtKB-EC"/>
</dbReference>
<dbReference type="GO" id="GO:0046872">
    <property type="term" value="F:metal ion binding"/>
    <property type="evidence" value="ECO:0007669"/>
    <property type="project" value="UniProtKB-KW"/>
</dbReference>
<dbReference type="KEGG" id="laca:LAC1533_0118"/>
<evidence type="ECO:0000256" key="8">
    <source>
        <dbReference type="ARBA" id="ARBA00049243"/>
    </source>
</evidence>
<dbReference type="InterPro" id="IPR036291">
    <property type="entry name" value="NAD(P)-bd_dom_sf"/>
</dbReference>
<evidence type="ECO:0000256" key="3">
    <source>
        <dbReference type="ARBA" id="ARBA00013190"/>
    </source>
</evidence>
<dbReference type="Pfam" id="PF08240">
    <property type="entry name" value="ADH_N"/>
    <property type="match status" value="1"/>
</dbReference>
<dbReference type="SUPFAM" id="SSF50129">
    <property type="entry name" value="GroES-like"/>
    <property type="match status" value="1"/>
</dbReference>
<dbReference type="EC" id="1.1.1.1" evidence="3"/>
<reference evidence="11" key="1">
    <citation type="submission" date="2016-11" db="EMBL/GenBank/DDBJ databases">
        <authorList>
            <person name="Papadimitriou K."/>
        </authorList>
    </citation>
    <scope>NUCLEOTIDE SEQUENCE [LARGE SCALE GENOMIC DNA]</scope>
    <source>
        <strain evidence="11">ACA-DC 1533</strain>
    </source>
</reference>
<dbReference type="CDD" id="cd08298">
    <property type="entry name" value="CAD2"/>
    <property type="match status" value="1"/>
</dbReference>
<evidence type="ECO:0000256" key="5">
    <source>
        <dbReference type="ARBA" id="ARBA00022833"/>
    </source>
</evidence>
<comment type="catalytic activity">
    <reaction evidence="8">
        <text>a primary alcohol + NAD(+) = an aldehyde + NADH + H(+)</text>
        <dbReference type="Rhea" id="RHEA:10736"/>
        <dbReference type="ChEBI" id="CHEBI:15378"/>
        <dbReference type="ChEBI" id="CHEBI:15734"/>
        <dbReference type="ChEBI" id="CHEBI:17478"/>
        <dbReference type="ChEBI" id="CHEBI:57540"/>
        <dbReference type="ChEBI" id="CHEBI:57945"/>
        <dbReference type="EC" id="1.1.1.1"/>
    </reaction>
</comment>
<dbReference type="Gene3D" id="3.40.50.720">
    <property type="entry name" value="NAD(P)-binding Rossmann-like Domain"/>
    <property type="match status" value="1"/>
</dbReference>
<dbReference type="NCBIfam" id="TIGR02822">
    <property type="entry name" value="adh_fam_2"/>
    <property type="match status" value="1"/>
</dbReference>
<organism evidence="10 11">
    <name type="scientific">Ligilactobacillus acidipiscis</name>
    <dbReference type="NCBI Taxonomy" id="89059"/>
    <lineage>
        <taxon>Bacteria</taxon>
        <taxon>Bacillati</taxon>
        <taxon>Bacillota</taxon>
        <taxon>Bacilli</taxon>
        <taxon>Lactobacillales</taxon>
        <taxon>Lactobacillaceae</taxon>
        <taxon>Ligilactobacillus</taxon>
    </lineage>
</organism>
<dbReference type="AlphaFoldDB" id="A0A1K1KL04"/>
<evidence type="ECO:0000259" key="9">
    <source>
        <dbReference type="SMART" id="SM00829"/>
    </source>
</evidence>
<keyword evidence="5" id="KW-0862">Zinc</keyword>
<evidence type="ECO:0000256" key="6">
    <source>
        <dbReference type="ARBA" id="ARBA00023002"/>
    </source>
</evidence>
<dbReference type="InterPro" id="IPR014187">
    <property type="entry name" value="ADH_Zn_typ-2"/>
</dbReference>
<accession>A0A1K1KL04</accession>
<evidence type="ECO:0000256" key="7">
    <source>
        <dbReference type="ARBA" id="ARBA00049164"/>
    </source>
</evidence>
<dbReference type="PANTHER" id="PTHR42940:SF8">
    <property type="entry name" value="VACUOLAR PROTEIN SORTING-ASSOCIATED PROTEIN 11"/>
    <property type="match status" value="1"/>
</dbReference>
<dbReference type="InterPro" id="IPR013154">
    <property type="entry name" value="ADH-like_N"/>
</dbReference>
<protein>
    <recommendedName>
        <fullName evidence="3">alcohol dehydrogenase</fullName>
        <ecNumber evidence="3">1.1.1.1</ecNumber>
    </recommendedName>
</protein>
<keyword evidence="6 10" id="KW-0560">Oxidoreductase</keyword>
<dbReference type="InterPro" id="IPR020843">
    <property type="entry name" value="ER"/>
</dbReference>
<dbReference type="GO" id="GO:0005737">
    <property type="term" value="C:cytoplasm"/>
    <property type="evidence" value="ECO:0007669"/>
    <property type="project" value="TreeGrafter"/>
</dbReference>
<comment type="similarity">
    <text evidence="2">Belongs to the zinc-containing alcohol dehydrogenase family.</text>
</comment>